<dbReference type="CDD" id="cd03139">
    <property type="entry name" value="GATase1_PfpI_2"/>
    <property type="match status" value="1"/>
</dbReference>
<organism evidence="2 3">
    <name type="scientific">Saccharophagus degradans</name>
    <dbReference type="NCBI Taxonomy" id="86304"/>
    <lineage>
        <taxon>Bacteria</taxon>
        <taxon>Pseudomonadati</taxon>
        <taxon>Pseudomonadota</taxon>
        <taxon>Gammaproteobacteria</taxon>
        <taxon>Cellvibrionales</taxon>
        <taxon>Cellvibrionaceae</taxon>
        <taxon>Saccharophagus</taxon>
    </lineage>
</organism>
<evidence type="ECO:0000259" key="1">
    <source>
        <dbReference type="Pfam" id="PF01965"/>
    </source>
</evidence>
<evidence type="ECO:0000313" key="3">
    <source>
        <dbReference type="Proteomes" id="UP001169760"/>
    </source>
</evidence>
<protein>
    <submittedName>
        <fullName evidence="2">DJ-1/PfpI family protein</fullName>
        <ecNumber evidence="2">4.2.1.-</ecNumber>
    </submittedName>
</protein>
<dbReference type="GO" id="GO:0016829">
    <property type="term" value="F:lyase activity"/>
    <property type="evidence" value="ECO:0007669"/>
    <property type="project" value="UniProtKB-KW"/>
</dbReference>
<dbReference type="RefSeq" id="WP_303493700.1">
    <property type="nucleotide sequence ID" value="NZ_JAUOPB010000014.1"/>
</dbReference>
<dbReference type="Pfam" id="PF01965">
    <property type="entry name" value="DJ-1_PfpI"/>
    <property type="match status" value="1"/>
</dbReference>
<dbReference type="Proteomes" id="UP001169760">
    <property type="component" value="Unassembled WGS sequence"/>
</dbReference>
<dbReference type="Gene3D" id="3.40.50.880">
    <property type="match status" value="1"/>
</dbReference>
<dbReference type="EC" id="4.2.1.-" evidence="2"/>
<proteinExistence type="predicted"/>
<dbReference type="AlphaFoldDB" id="A0AAW7X9N1"/>
<dbReference type="SUPFAM" id="SSF52317">
    <property type="entry name" value="Class I glutamine amidotransferase-like"/>
    <property type="match status" value="1"/>
</dbReference>
<feature type="domain" description="DJ-1/PfpI" evidence="1">
    <location>
        <begin position="6"/>
        <end position="171"/>
    </location>
</feature>
<dbReference type="PANTHER" id="PTHR43130:SF14">
    <property type="entry name" value="DJ-1_PFPI DOMAIN-CONTAINING PROTEIN"/>
    <property type="match status" value="1"/>
</dbReference>
<reference evidence="2" key="1">
    <citation type="submission" date="2023-07" db="EMBL/GenBank/DDBJ databases">
        <title>Genome content predicts the carbon catabolic preferences of heterotrophic bacteria.</title>
        <authorList>
            <person name="Gralka M."/>
        </authorList>
    </citation>
    <scope>NUCLEOTIDE SEQUENCE</scope>
    <source>
        <strain evidence="2">I3M17_2</strain>
    </source>
</reference>
<dbReference type="InterPro" id="IPR002818">
    <property type="entry name" value="DJ-1/PfpI"/>
</dbReference>
<dbReference type="PANTHER" id="PTHR43130">
    <property type="entry name" value="ARAC-FAMILY TRANSCRIPTIONAL REGULATOR"/>
    <property type="match status" value="1"/>
</dbReference>
<keyword evidence="2" id="KW-0456">Lyase</keyword>
<accession>A0AAW7X9N1</accession>
<name>A0AAW7X9N1_9GAMM</name>
<dbReference type="InterPro" id="IPR029062">
    <property type="entry name" value="Class_I_gatase-like"/>
</dbReference>
<dbReference type="EMBL" id="JAUOPB010000014">
    <property type="protein sequence ID" value="MDO6424337.1"/>
    <property type="molecule type" value="Genomic_DNA"/>
</dbReference>
<dbReference type="GO" id="GO:0006355">
    <property type="term" value="P:regulation of DNA-templated transcription"/>
    <property type="evidence" value="ECO:0007669"/>
    <property type="project" value="TreeGrafter"/>
</dbReference>
<comment type="caution">
    <text evidence="2">The sequence shown here is derived from an EMBL/GenBank/DDBJ whole genome shotgun (WGS) entry which is preliminary data.</text>
</comment>
<evidence type="ECO:0000313" key="2">
    <source>
        <dbReference type="EMBL" id="MDO6424337.1"/>
    </source>
</evidence>
<gene>
    <name evidence="2" type="ORF">Q4521_17765</name>
</gene>
<dbReference type="InterPro" id="IPR052158">
    <property type="entry name" value="INH-QAR"/>
</dbReference>
<sequence>MINIGIYIYDRAEVLDFSGPFEVLSTAARICENDTPFNVFLVAQQLQPVVARGGYRVLPEYDFSNHPPIDLLIVVGGVHTDEMDKSDVVAWLALQATKAKWVASVCTGAFLLAQAGIITDQSVTTHWEDIADLRRQFPALNVQSDVRWVDEERLTTSAGISAGIDMSLFLVSKLHSKPLAEATARQMEYDWVKSNA</sequence>